<organism evidence="1 2">
    <name type="scientific">Ectobacillus antri</name>
    <dbReference type="NCBI Taxonomy" id="2486280"/>
    <lineage>
        <taxon>Bacteria</taxon>
        <taxon>Bacillati</taxon>
        <taxon>Bacillota</taxon>
        <taxon>Bacilli</taxon>
        <taxon>Bacillales</taxon>
        <taxon>Bacillaceae</taxon>
        <taxon>Ectobacillus</taxon>
    </lineage>
</organism>
<gene>
    <name evidence="1" type="ORF">P6P90_02535</name>
</gene>
<keyword evidence="2" id="KW-1185">Reference proteome</keyword>
<reference evidence="1 2" key="1">
    <citation type="submission" date="2023-04" db="EMBL/GenBank/DDBJ databases">
        <title>Ectobacillus antri isolated from activated sludge.</title>
        <authorList>
            <person name="Yan P."/>
            <person name="Liu X."/>
        </authorList>
    </citation>
    <scope>NUCLEOTIDE SEQUENCE [LARGE SCALE GENOMIC DNA]</scope>
    <source>
        <strain evidence="1 2">C18H</strain>
    </source>
</reference>
<sequence>MTTREERILSLPFFQDKQLLAKQIIQFEKETGVYLPNQFEVKQIPPYEFGERKAVIGRVHAFYFIGICKEGVWQYQAFANEMKCKEFFIALPGEDKELAFWLNNIELLA</sequence>
<dbReference type="Proteomes" id="UP001218246">
    <property type="component" value="Unassembled WGS sequence"/>
</dbReference>
<dbReference type="InterPro" id="IPR025082">
    <property type="entry name" value="DUF3964"/>
</dbReference>
<evidence type="ECO:0000313" key="2">
    <source>
        <dbReference type="Proteomes" id="UP001218246"/>
    </source>
</evidence>
<protein>
    <submittedName>
        <fullName evidence="1">DUF3964 family protein</fullName>
    </submittedName>
</protein>
<proteinExistence type="predicted"/>
<comment type="caution">
    <text evidence="1">The sequence shown here is derived from an EMBL/GenBank/DDBJ whole genome shotgun (WGS) entry which is preliminary data.</text>
</comment>
<accession>A0ABT6H0X7</accession>
<dbReference type="Pfam" id="PF13107">
    <property type="entry name" value="DUF3964"/>
    <property type="match status" value="1"/>
</dbReference>
<dbReference type="RefSeq" id="WP_124563974.1">
    <property type="nucleotide sequence ID" value="NZ_JARRRY010000001.1"/>
</dbReference>
<evidence type="ECO:0000313" key="1">
    <source>
        <dbReference type="EMBL" id="MDG5752878.1"/>
    </source>
</evidence>
<dbReference type="EMBL" id="JARULN010000001">
    <property type="protein sequence ID" value="MDG5752878.1"/>
    <property type="molecule type" value="Genomic_DNA"/>
</dbReference>
<name>A0ABT6H0X7_9BACI</name>